<comment type="caution">
    <text evidence="3">The sequence shown here is derived from an EMBL/GenBank/DDBJ whole genome shotgun (WGS) entry which is preliminary data.</text>
</comment>
<organism evidence="3 4">
    <name type="scientific">Austropuccinia psidii MF-1</name>
    <dbReference type="NCBI Taxonomy" id="1389203"/>
    <lineage>
        <taxon>Eukaryota</taxon>
        <taxon>Fungi</taxon>
        <taxon>Dikarya</taxon>
        <taxon>Basidiomycota</taxon>
        <taxon>Pucciniomycotina</taxon>
        <taxon>Pucciniomycetes</taxon>
        <taxon>Pucciniales</taxon>
        <taxon>Sphaerophragmiaceae</taxon>
        <taxon>Austropuccinia</taxon>
    </lineage>
</organism>
<dbReference type="AlphaFoldDB" id="A0A9Q3F4A2"/>
<dbReference type="GO" id="GO:0005739">
    <property type="term" value="C:mitochondrion"/>
    <property type="evidence" value="ECO:0007669"/>
    <property type="project" value="TreeGrafter"/>
</dbReference>
<dbReference type="EMBL" id="AVOT02036013">
    <property type="protein sequence ID" value="MBW0530450.1"/>
    <property type="molecule type" value="Genomic_DNA"/>
</dbReference>
<accession>A0A9Q3F4A2</accession>
<keyword evidence="4" id="KW-1185">Reference proteome</keyword>
<evidence type="ECO:0000313" key="3">
    <source>
        <dbReference type="EMBL" id="MBW0530450.1"/>
    </source>
</evidence>
<keyword evidence="1" id="KW-1133">Transmembrane helix</keyword>
<name>A0A9Q3F4A2_9BASI</name>
<gene>
    <name evidence="3" type="ORF">O181_070165</name>
</gene>
<dbReference type="Pfam" id="PF06916">
    <property type="entry name" value="FAM210A-B_dom"/>
    <property type="match status" value="1"/>
</dbReference>
<evidence type="ECO:0000259" key="2">
    <source>
        <dbReference type="Pfam" id="PF06916"/>
    </source>
</evidence>
<feature type="transmembrane region" description="Helical" evidence="1">
    <location>
        <begin position="136"/>
        <end position="163"/>
    </location>
</feature>
<dbReference type="PANTHER" id="PTHR21377:SF0">
    <property type="entry name" value="PROTEIN FAM210B, MITOCHONDRIAL"/>
    <property type="match status" value="1"/>
</dbReference>
<dbReference type="Proteomes" id="UP000765509">
    <property type="component" value="Unassembled WGS sequence"/>
</dbReference>
<evidence type="ECO:0000256" key="1">
    <source>
        <dbReference type="SAM" id="Phobius"/>
    </source>
</evidence>
<protein>
    <recommendedName>
        <fullName evidence="2">DUF1279 domain-containing protein</fullName>
    </recommendedName>
</protein>
<dbReference type="PANTHER" id="PTHR21377">
    <property type="entry name" value="PROTEIN FAM210B, MITOCHONDRIAL"/>
    <property type="match status" value="1"/>
</dbReference>
<dbReference type="InterPro" id="IPR045866">
    <property type="entry name" value="FAM210A/B-like"/>
</dbReference>
<keyword evidence="1" id="KW-0472">Membrane</keyword>
<dbReference type="InterPro" id="IPR009688">
    <property type="entry name" value="FAM210A/B-like_dom"/>
</dbReference>
<proteinExistence type="predicted"/>
<reference evidence="3" key="1">
    <citation type="submission" date="2021-03" db="EMBL/GenBank/DDBJ databases">
        <title>Draft genome sequence of rust myrtle Austropuccinia psidii MF-1, a brazilian biotype.</title>
        <authorList>
            <person name="Quecine M.C."/>
            <person name="Pachon D.M.R."/>
            <person name="Bonatelli M.L."/>
            <person name="Correr F.H."/>
            <person name="Franceschini L.M."/>
            <person name="Leite T.F."/>
            <person name="Margarido G.R.A."/>
            <person name="Almeida C.A."/>
            <person name="Ferrarezi J.A."/>
            <person name="Labate C.A."/>
        </authorList>
    </citation>
    <scope>NUCLEOTIDE SEQUENCE</scope>
    <source>
        <strain evidence="3">MF-1</strain>
    </source>
</reference>
<dbReference type="OrthoDB" id="426386at2759"/>
<sequence length="256" mass="28742">MAKFISLQSPIVYRYPSCYLNRRGLLPPSNSVIHSNSPLKISSQHRHHPSANQLTKMFSHANPNLYQNSQSNASRLRSIVNSTPPYSSTYFIDHHYRSLSTNPPPDHKLKIDDIVEERGKEPKVGLFGKLRQLSKLYGSAALIVYALLSAADFGLSFLMIYLIGAEHVRTAEDWLLSQLNWKRAASTSPSSETLSTITTSTSDLSESNFLWTTALVAYTIHKTILLPVRIGLTAWITPPIVRALRKRGWKIGKNLN</sequence>
<feature type="domain" description="DUF1279" evidence="2">
    <location>
        <begin position="129"/>
        <end position="238"/>
    </location>
</feature>
<evidence type="ECO:0000313" key="4">
    <source>
        <dbReference type="Proteomes" id="UP000765509"/>
    </source>
</evidence>
<keyword evidence="1" id="KW-0812">Transmembrane</keyword>